<gene>
    <name evidence="1" type="ORF">EVAR_40164_1</name>
</gene>
<comment type="caution">
    <text evidence="1">The sequence shown here is derived from an EMBL/GenBank/DDBJ whole genome shotgun (WGS) entry which is preliminary data.</text>
</comment>
<name>A0A4C1YH67_EUMVA</name>
<proteinExistence type="predicted"/>
<sequence length="196" mass="21947">MEGSGNVNLRITSFADNSERQSFVSCIVHGERVNRRNVTKMQAGRRGEFRTRSSASVEDFEQFLRSLKPIRVLWADGLWLDHCRAMTELSYRTPPDSVADRIYDPCSFTLTRGREDGRGHEISNTYTSVNVLNADVVEVESKLAAGARGALAALSNVSIKFDMHSKFELDNGRGRAILLHLNLKLKVDFVDANNAQ</sequence>
<dbReference type="EMBL" id="BGZK01001203">
    <property type="protein sequence ID" value="GBP74334.1"/>
    <property type="molecule type" value="Genomic_DNA"/>
</dbReference>
<reference evidence="1 2" key="1">
    <citation type="journal article" date="2019" name="Commun. Biol.">
        <title>The bagworm genome reveals a unique fibroin gene that provides high tensile strength.</title>
        <authorList>
            <person name="Kono N."/>
            <person name="Nakamura H."/>
            <person name="Ohtoshi R."/>
            <person name="Tomita M."/>
            <person name="Numata K."/>
            <person name="Arakawa K."/>
        </authorList>
    </citation>
    <scope>NUCLEOTIDE SEQUENCE [LARGE SCALE GENOMIC DNA]</scope>
</reference>
<accession>A0A4C1YH67</accession>
<evidence type="ECO:0000313" key="2">
    <source>
        <dbReference type="Proteomes" id="UP000299102"/>
    </source>
</evidence>
<keyword evidence="2" id="KW-1185">Reference proteome</keyword>
<protein>
    <submittedName>
        <fullName evidence="1">Uncharacterized protein</fullName>
    </submittedName>
</protein>
<dbReference type="Proteomes" id="UP000299102">
    <property type="component" value="Unassembled WGS sequence"/>
</dbReference>
<organism evidence="1 2">
    <name type="scientific">Eumeta variegata</name>
    <name type="common">Bagworm moth</name>
    <name type="synonym">Eumeta japonica</name>
    <dbReference type="NCBI Taxonomy" id="151549"/>
    <lineage>
        <taxon>Eukaryota</taxon>
        <taxon>Metazoa</taxon>
        <taxon>Ecdysozoa</taxon>
        <taxon>Arthropoda</taxon>
        <taxon>Hexapoda</taxon>
        <taxon>Insecta</taxon>
        <taxon>Pterygota</taxon>
        <taxon>Neoptera</taxon>
        <taxon>Endopterygota</taxon>
        <taxon>Lepidoptera</taxon>
        <taxon>Glossata</taxon>
        <taxon>Ditrysia</taxon>
        <taxon>Tineoidea</taxon>
        <taxon>Psychidae</taxon>
        <taxon>Oiketicinae</taxon>
        <taxon>Eumeta</taxon>
    </lineage>
</organism>
<evidence type="ECO:0000313" key="1">
    <source>
        <dbReference type="EMBL" id="GBP74334.1"/>
    </source>
</evidence>
<dbReference type="AlphaFoldDB" id="A0A4C1YH67"/>